<protein>
    <recommendedName>
        <fullName evidence="5">PLAC8 family protein</fullName>
    </recommendedName>
</protein>
<name>A0AAV8PB85_ENSVE</name>
<organism evidence="3 4">
    <name type="scientific">Ensete ventricosum</name>
    <name type="common">Abyssinian banana</name>
    <name type="synonym">Musa ensete</name>
    <dbReference type="NCBI Taxonomy" id="4639"/>
    <lineage>
        <taxon>Eukaryota</taxon>
        <taxon>Viridiplantae</taxon>
        <taxon>Streptophyta</taxon>
        <taxon>Embryophyta</taxon>
        <taxon>Tracheophyta</taxon>
        <taxon>Spermatophyta</taxon>
        <taxon>Magnoliopsida</taxon>
        <taxon>Liliopsida</taxon>
        <taxon>Zingiberales</taxon>
        <taxon>Musaceae</taxon>
        <taxon>Ensete</taxon>
    </lineage>
</organism>
<dbReference type="GO" id="GO:0009975">
    <property type="term" value="F:cyclase activity"/>
    <property type="evidence" value="ECO:0007669"/>
    <property type="project" value="TreeGrafter"/>
</dbReference>
<evidence type="ECO:0000313" key="3">
    <source>
        <dbReference type="EMBL" id="KAJ8478056.1"/>
    </source>
</evidence>
<dbReference type="EMBL" id="JAQQAF010000006">
    <property type="protein sequence ID" value="KAJ8478056.1"/>
    <property type="molecule type" value="Genomic_DNA"/>
</dbReference>
<feature type="transmembrane region" description="Helical" evidence="2">
    <location>
        <begin position="209"/>
        <end position="236"/>
    </location>
</feature>
<dbReference type="NCBIfam" id="TIGR01571">
    <property type="entry name" value="A_thal_Cys_rich"/>
    <property type="match status" value="1"/>
</dbReference>
<keyword evidence="2" id="KW-1133">Transmembrane helix</keyword>
<feature type="transmembrane region" description="Helical" evidence="2">
    <location>
        <begin position="341"/>
        <end position="362"/>
    </location>
</feature>
<gene>
    <name evidence="3" type="ORF">OPV22_021783</name>
</gene>
<dbReference type="InterPro" id="IPR006461">
    <property type="entry name" value="PLAC_motif_containing"/>
</dbReference>
<feature type="transmembrane region" description="Helical" evidence="2">
    <location>
        <begin position="309"/>
        <end position="329"/>
    </location>
</feature>
<evidence type="ECO:0000256" key="2">
    <source>
        <dbReference type="SAM" id="Phobius"/>
    </source>
</evidence>
<keyword evidence="2" id="KW-0472">Membrane</keyword>
<comment type="caution">
    <text evidence="3">The sequence shown here is derived from an EMBL/GenBank/DDBJ whole genome shotgun (WGS) entry which is preliminary data.</text>
</comment>
<accession>A0AAV8PB85</accession>
<evidence type="ECO:0000313" key="4">
    <source>
        <dbReference type="Proteomes" id="UP001222027"/>
    </source>
</evidence>
<proteinExistence type="predicted"/>
<dbReference type="PANTHER" id="PTHR31045:SF23">
    <property type="entry name" value="OS01G0825900 PROTEIN"/>
    <property type="match status" value="1"/>
</dbReference>
<keyword evidence="2" id="KW-0812">Transmembrane</keyword>
<feature type="region of interest" description="Disordered" evidence="1">
    <location>
        <begin position="458"/>
        <end position="520"/>
    </location>
</feature>
<evidence type="ECO:0008006" key="5">
    <source>
        <dbReference type="Google" id="ProtNLM"/>
    </source>
</evidence>
<dbReference type="PANTHER" id="PTHR31045">
    <property type="entry name" value="PLAC8 FAMILY PROTEIN-RELATED"/>
    <property type="match status" value="1"/>
</dbReference>
<evidence type="ECO:0000256" key="1">
    <source>
        <dbReference type="SAM" id="MobiDB-lite"/>
    </source>
</evidence>
<keyword evidence="4" id="KW-1185">Reference proteome</keyword>
<dbReference type="Pfam" id="PF04749">
    <property type="entry name" value="PLAC8"/>
    <property type="match status" value="1"/>
</dbReference>
<reference evidence="3 4" key="1">
    <citation type="submission" date="2022-12" db="EMBL/GenBank/DDBJ databases">
        <title>Chromosome-scale assembly of the Ensete ventricosum genome.</title>
        <authorList>
            <person name="Dussert Y."/>
            <person name="Stocks J."/>
            <person name="Wendawek A."/>
            <person name="Woldeyes F."/>
            <person name="Nichols R.A."/>
            <person name="Borrell J.S."/>
        </authorList>
    </citation>
    <scope>NUCLEOTIDE SEQUENCE [LARGE SCALE GENOMIC DNA]</scope>
    <source>
        <strain evidence="4">cv. Maze</strain>
        <tissue evidence="3">Seeds</tissue>
    </source>
</reference>
<dbReference type="Pfam" id="PF11204">
    <property type="entry name" value="DUF2985"/>
    <property type="match status" value="1"/>
</dbReference>
<feature type="transmembrane region" description="Helical" evidence="2">
    <location>
        <begin position="116"/>
        <end position="140"/>
    </location>
</feature>
<dbReference type="Proteomes" id="UP001222027">
    <property type="component" value="Unassembled WGS sequence"/>
</dbReference>
<dbReference type="InterPro" id="IPR021369">
    <property type="entry name" value="DUF2985"/>
</dbReference>
<feature type="transmembrane region" description="Helical" evidence="2">
    <location>
        <begin position="248"/>
        <end position="266"/>
    </location>
</feature>
<dbReference type="GO" id="GO:0051762">
    <property type="term" value="P:sesquiterpene biosynthetic process"/>
    <property type="evidence" value="ECO:0007669"/>
    <property type="project" value="TreeGrafter"/>
</dbReference>
<feature type="region of interest" description="Disordered" evidence="1">
    <location>
        <begin position="1"/>
        <end position="26"/>
    </location>
</feature>
<sequence>MASSTNPSGDDEHESGMAQTAPQLGEYRIGIPPLQETLLDPRKSSSPSMDHWLKQLKLSSPLGILRRTLDQREEISLSVPSPAGIRRRFRVRFFLKIDWSSLFATFIDWIRNPMNIALLIWLICVGVSATMLGLLLLGLLNDAFPTKSLRNHWIEINNQFLNALFTLMSVYQHPTLLHQLVMLCRWSSEDVTKLRKVYCKDGGYRPHEWAHMVVVLLLLHTTCFAQYILCGLYWGYARKQRPESLEDFFFGLGLAAPVFAALYTVYSPLGRESNSTSDEESQCGKHGLKLQDQRSVVNKPKWVGGLPDVWDDMAACYLSFFCTCCVFGWNMERLGFGNMYVHTVTFLLLCAAPFWIFNIAALNIHNCVIGDVVGIAGVVLCAFGLLYGGYWRIQMRRRYKLPGDRTCLGSASLTDYVKWMLCWSCSLAQEVRTGSFYEVGDDGLFGKHHCEGEKQNSEGACDGVAVPSEEMTPPIPPLIQLQDVVGEDDDGDTGHSPPTLPSSSAEEEDEAESSLMPRRS</sequence>
<dbReference type="AlphaFoldDB" id="A0AAV8PB85"/>
<feature type="transmembrane region" description="Helical" evidence="2">
    <location>
        <begin position="368"/>
        <end position="390"/>
    </location>
</feature>